<organism evidence="2 3">
    <name type="scientific">Candidatus Uhrbacteria bacterium GW2011_GWC1_41_20</name>
    <dbReference type="NCBI Taxonomy" id="1618983"/>
    <lineage>
        <taxon>Bacteria</taxon>
        <taxon>Candidatus Uhriibacteriota</taxon>
    </lineage>
</organism>
<dbReference type="InterPro" id="IPR002575">
    <property type="entry name" value="Aminoglycoside_PTrfase"/>
</dbReference>
<dbReference type="Proteomes" id="UP000033930">
    <property type="component" value="Unassembled WGS sequence"/>
</dbReference>
<dbReference type="Gene3D" id="3.30.200.20">
    <property type="entry name" value="Phosphorylase Kinase, domain 1"/>
    <property type="match status" value="1"/>
</dbReference>
<gene>
    <name evidence="2" type="ORF">UU50_C0023G0008</name>
</gene>
<dbReference type="InterPro" id="IPR011009">
    <property type="entry name" value="Kinase-like_dom_sf"/>
</dbReference>
<dbReference type="Gene3D" id="3.90.1200.10">
    <property type="match status" value="1"/>
</dbReference>
<dbReference type="AlphaFoldDB" id="A0A0G0YC03"/>
<reference evidence="2 3" key="1">
    <citation type="journal article" date="2015" name="Nature">
        <title>rRNA introns, odd ribosomes, and small enigmatic genomes across a large radiation of phyla.</title>
        <authorList>
            <person name="Brown C.T."/>
            <person name="Hug L.A."/>
            <person name="Thomas B.C."/>
            <person name="Sharon I."/>
            <person name="Castelle C.J."/>
            <person name="Singh A."/>
            <person name="Wilkins M.J."/>
            <person name="Williams K.H."/>
            <person name="Banfield J.F."/>
        </authorList>
    </citation>
    <scope>NUCLEOTIDE SEQUENCE [LARGE SCALE GENOMIC DNA]</scope>
</reference>
<comment type="caution">
    <text evidence="2">The sequence shown here is derived from an EMBL/GenBank/DDBJ whole genome shotgun (WGS) entry which is preliminary data.</text>
</comment>
<dbReference type="GO" id="GO:0016301">
    <property type="term" value="F:kinase activity"/>
    <property type="evidence" value="ECO:0007669"/>
    <property type="project" value="UniProtKB-KW"/>
</dbReference>
<dbReference type="PANTHER" id="PTHR21064:SF5">
    <property type="entry name" value="SLR1880 PROTEIN"/>
    <property type="match status" value="1"/>
</dbReference>
<dbReference type="Pfam" id="PF01636">
    <property type="entry name" value="APH"/>
    <property type="match status" value="1"/>
</dbReference>
<name>A0A0G0YC03_9BACT</name>
<evidence type="ECO:0000313" key="3">
    <source>
        <dbReference type="Proteomes" id="UP000033930"/>
    </source>
</evidence>
<feature type="domain" description="Aminoglycoside phosphotransferase" evidence="1">
    <location>
        <begin position="21"/>
        <end position="257"/>
    </location>
</feature>
<accession>A0A0G0YC03</accession>
<dbReference type="InterPro" id="IPR050249">
    <property type="entry name" value="Pseudomonas-type_ThrB"/>
</dbReference>
<dbReference type="EMBL" id="LCAW01000023">
    <property type="protein sequence ID" value="KKR97862.1"/>
    <property type="molecule type" value="Genomic_DNA"/>
</dbReference>
<evidence type="ECO:0000259" key="1">
    <source>
        <dbReference type="Pfam" id="PF01636"/>
    </source>
</evidence>
<proteinExistence type="predicted"/>
<protein>
    <submittedName>
        <fullName evidence="2">Homoserine kinase</fullName>
    </submittedName>
</protein>
<dbReference type="PANTHER" id="PTHR21064">
    <property type="entry name" value="AMINOGLYCOSIDE PHOSPHOTRANSFERASE DOMAIN-CONTAINING PROTEIN-RELATED"/>
    <property type="match status" value="1"/>
</dbReference>
<evidence type="ECO:0000313" key="2">
    <source>
        <dbReference type="EMBL" id="KKR97862.1"/>
    </source>
</evidence>
<keyword evidence="2" id="KW-0808">Transferase</keyword>
<keyword evidence="2" id="KW-0418">Kinase</keyword>
<dbReference type="SUPFAM" id="SSF56112">
    <property type="entry name" value="Protein kinase-like (PK-like)"/>
    <property type="match status" value="1"/>
</dbReference>
<sequence length="339" mass="38402">MNKEIEQIIEQNYKIGEVLSINLISSGLIHQTYKIKTEIGDFIFQKLHKSLSSSAIAQDFFNVTEHLASVGCTAPRSIRTKADEVTLKMGDEVWRMQTAIIGETFDRISNSEIAWEAGKMLAQFHNALHNFQKPFESDFVLHNTQKELQALEESLESSSSELKTDEVLELGRLILLNAKENLLPIDLPIWVIHGDPKVSNILFADGKAQAIIDLDTCQRSSVLLDLGDAFRSWCREGEGQDSAFSIKLFHDSWRGYRAHAPGLSQVEVGLVLQAIKLITLELSARFLTDYFQDFYFSWDSEKFPSRRAHNLERAKGQFALFKDILKKQAQIDAILSLPV</sequence>